<feature type="compositionally biased region" description="Basic and acidic residues" evidence="5">
    <location>
        <begin position="1029"/>
        <end position="1060"/>
    </location>
</feature>
<dbReference type="Gene3D" id="1.25.40.990">
    <property type="match status" value="1"/>
</dbReference>
<feature type="domain" description="SAC3/GANP/THP3 conserved" evidence="6">
    <location>
        <begin position="219"/>
        <end position="539"/>
    </location>
</feature>
<comment type="caution">
    <text evidence="7">The sequence shown here is derived from an EMBL/GenBank/DDBJ whole genome shotgun (WGS) entry which is preliminary data.</text>
</comment>
<feature type="region of interest" description="Disordered" evidence="5">
    <location>
        <begin position="974"/>
        <end position="1002"/>
    </location>
</feature>
<feature type="compositionally biased region" description="Polar residues" evidence="5">
    <location>
        <begin position="115"/>
        <end position="125"/>
    </location>
</feature>
<evidence type="ECO:0000256" key="3">
    <source>
        <dbReference type="ARBA" id="ARBA00023242"/>
    </source>
</evidence>
<dbReference type="EMBL" id="LFMY01000001">
    <property type="protein sequence ID" value="OKL63631.1"/>
    <property type="molecule type" value="Genomic_DNA"/>
</dbReference>
<keyword evidence="8" id="KW-1185">Reference proteome</keyword>
<dbReference type="Pfam" id="PF03399">
    <property type="entry name" value="SAC3_GANP"/>
    <property type="match status" value="1"/>
</dbReference>
<comment type="similarity">
    <text evidence="4">Belongs to the SAC3 family.</text>
</comment>
<evidence type="ECO:0000256" key="5">
    <source>
        <dbReference type="SAM" id="MobiDB-lite"/>
    </source>
</evidence>
<feature type="compositionally biased region" description="Polar residues" evidence="5">
    <location>
        <begin position="936"/>
        <end position="953"/>
    </location>
</feature>
<feature type="compositionally biased region" description="Low complexity" evidence="5">
    <location>
        <begin position="97"/>
        <end position="107"/>
    </location>
</feature>
<dbReference type="InterPro" id="IPR005062">
    <property type="entry name" value="SAC3/GANP/THP3_conserved"/>
</dbReference>
<dbReference type="PANTHER" id="PTHR12436">
    <property type="entry name" value="80 KDA MCM3-ASSOCIATED PROTEIN"/>
    <property type="match status" value="1"/>
</dbReference>
<evidence type="ECO:0000256" key="2">
    <source>
        <dbReference type="ARBA" id="ARBA00022553"/>
    </source>
</evidence>
<comment type="subcellular location">
    <subcellularLocation>
        <location evidence="1">Nucleus envelope</location>
    </subcellularLocation>
</comment>
<dbReference type="RefSeq" id="XP_020123752.1">
    <property type="nucleotide sequence ID" value="XM_020260056.1"/>
</dbReference>
<feature type="region of interest" description="Disordered" evidence="5">
    <location>
        <begin position="1"/>
        <end position="65"/>
    </location>
</feature>
<feature type="region of interest" description="Disordered" evidence="5">
    <location>
        <begin position="704"/>
        <end position="822"/>
    </location>
</feature>
<dbReference type="GO" id="GO:0070390">
    <property type="term" value="C:transcription export complex 2"/>
    <property type="evidence" value="ECO:0007669"/>
    <property type="project" value="TreeGrafter"/>
</dbReference>
<reference evidence="7 8" key="1">
    <citation type="submission" date="2015-06" db="EMBL/GenBank/DDBJ databases">
        <title>Talaromyces atroroseus IBT 11181 draft genome.</title>
        <authorList>
            <person name="Rasmussen K.B."/>
            <person name="Rasmussen S."/>
            <person name="Petersen B."/>
            <person name="Sicheritz-Ponten T."/>
            <person name="Mortensen U.H."/>
            <person name="Thrane U."/>
        </authorList>
    </citation>
    <scope>NUCLEOTIDE SEQUENCE [LARGE SCALE GENOMIC DNA]</scope>
    <source>
        <strain evidence="7 8">IBT 11181</strain>
    </source>
</reference>
<keyword evidence="3" id="KW-0539">Nucleus</keyword>
<protein>
    <recommendedName>
        <fullName evidence="6">SAC3/GANP/THP3 conserved domain-containing protein</fullName>
    </recommendedName>
</protein>
<feature type="compositionally biased region" description="Polar residues" evidence="5">
    <location>
        <begin position="917"/>
        <end position="927"/>
    </location>
</feature>
<dbReference type="AlphaFoldDB" id="A0A225APT2"/>
<feature type="compositionally biased region" description="Polar residues" evidence="5">
    <location>
        <begin position="787"/>
        <end position="818"/>
    </location>
</feature>
<feature type="compositionally biased region" description="Polar residues" evidence="5">
    <location>
        <begin position="704"/>
        <end position="759"/>
    </location>
</feature>
<dbReference type="FunFam" id="1.25.40.990:FF:000008">
    <property type="entry name" value="Nuclear mRNA export protein SAC3"/>
    <property type="match status" value="1"/>
</dbReference>
<evidence type="ECO:0000313" key="7">
    <source>
        <dbReference type="EMBL" id="OKL63631.1"/>
    </source>
</evidence>
<dbReference type="GO" id="GO:0006406">
    <property type="term" value="P:mRNA export from nucleus"/>
    <property type="evidence" value="ECO:0007669"/>
    <property type="project" value="TreeGrafter"/>
</dbReference>
<evidence type="ECO:0000259" key="6">
    <source>
        <dbReference type="Pfam" id="PF03399"/>
    </source>
</evidence>
<dbReference type="Proteomes" id="UP000214365">
    <property type="component" value="Unassembled WGS sequence"/>
</dbReference>
<dbReference type="GO" id="GO:0005737">
    <property type="term" value="C:cytoplasm"/>
    <property type="evidence" value="ECO:0007669"/>
    <property type="project" value="TreeGrafter"/>
</dbReference>
<feature type="region of interest" description="Disordered" evidence="5">
    <location>
        <begin position="1020"/>
        <end position="1077"/>
    </location>
</feature>
<proteinExistence type="inferred from homology"/>
<dbReference type="GeneID" id="31000024"/>
<accession>A0A225APT2</accession>
<feature type="region of interest" description="Disordered" evidence="5">
    <location>
        <begin position="917"/>
        <end position="953"/>
    </location>
</feature>
<evidence type="ECO:0000313" key="8">
    <source>
        <dbReference type="Proteomes" id="UP000214365"/>
    </source>
</evidence>
<feature type="region of interest" description="Disordered" evidence="5">
    <location>
        <begin position="893"/>
        <end position="912"/>
    </location>
</feature>
<keyword evidence="2" id="KW-0597">Phosphoprotein</keyword>
<feature type="region of interest" description="Disordered" evidence="5">
    <location>
        <begin position="628"/>
        <end position="647"/>
    </location>
</feature>
<feature type="region of interest" description="Disordered" evidence="5">
    <location>
        <begin position="94"/>
        <end position="169"/>
    </location>
</feature>
<name>A0A225APT2_TALAT</name>
<dbReference type="GO" id="GO:0005635">
    <property type="term" value="C:nuclear envelope"/>
    <property type="evidence" value="ECO:0007669"/>
    <property type="project" value="UniProtKB-SubCell"/>
</dbReference>
<sequence>MPKLGSVLGATRGGHKDALTSGRGGRPRGHGATGFRIQSNRGAARGRGRGHAQLGRPTTSVNGAQIEKESPANIPASSSPFAAIKNDALGGFGPTASSPVDGSQSSSVFGKPSFNPGSMTSNGFGTPSIAHQPKGNVNQPKREPRRKAISQGRSPNEQIVELNPTGGTKTVDYQERYEKLKLDRVRQREKAIKQGQMADPNQPTLLNKAITPVGTCTTMCPEFERVERIVQKMVDKSEKSLDPTTNSLEVRELKMLKRFRRSAAGYDEQLPSDIRTPNTLLQSMNYLIRHVVSGPDPLGLIHKFVWDRTRSIRNDFSVQQLTKVEDIKIAVKCLERIARFHIISLHLLSSPDNEEQFDHHQEREQLNNTMLSLMHYYDDNRERIDFLNEPEFRAYYIVLAIHDQRPDIEDRVQKWPQEILQSPKVQVALELLAAANNYWEYQIVLDTTRPNAISQGFYDRFFGLVDSPSVSYLMGCVAEIYFNNVRQTAIRTIWKAYCRVPISQQHKNEDWTLDELTRALYFDDESQAEKFCEEQGLQLMERTDGSLYLNWGTSSIDIVDFAPSSRHSFSEKYVEVKRGGRTLAAIILGLNIAQAATRGMIDTSLLPADGYGTPIDEDDNELFVSQNDQPPHAGTGLFQDHSEPLLQPATGEPAALVTSDKPFGLFQPPAVSVGTVQTSPFVNIPSSDTPAKPLLATNSLFSASTHTSASGPSQSPFSQISASTSAPSQGTISANTSQPQFSCAASTQSSSINPTTLTATAPVEQPKPTSSWASSSRTSANIFKTPDLSTTTVELKPQSSFSTSPVTTPLFPAQNSTPEAPPFSTYAETSKPLFSWQPNPQISDPASKAPDLLAATNDVKPAPVLPSSPFSFQTSNIKVSPTISEVASDSIFSKSLPSQNSPVTLSTPAPNGLFSRQKQQIEQTTSHVETEDKVSSKTQMTSQSLPSSASNANLVTNSNQEFTSVESAVELQQDQPLVDDSRADSVLPVTEPLPRPESSIDDSDFRKSWIETLRQSAIDNRTSQVNRKRPLEAEKEEITQPREKKTVPVDKPKVRREKVVKSKSKPPPGKQKKQSLALASIAPLPTLPILEKVKQLTQVKEPVQDETVSSRRSQIDEDEMLLSAARIAAEQLKSGPKLLGKASDYSYVDPLRSSTYFGRSLDSGSRTLSSSESSSSPHACINGYDLALAPETPLGLGRTLSRTEQRLRFTGGKGLAYKPLQLTPDKDKLTKKSDKIKFDLSSDS</sequence>
<organism evidence="7 8">
    <name type="scientific">Talaromyces atroroseus</name>
    <dbReference type="NCBI Taxonomy" id="1441469"/>
    <lineage>
        <taxon>Eukaryota</taxon>
        <taxon>Fungi</taxon>
        <taxon>Dikarya</taxon>
        <taxon>Ascomycota</taxon>
        <taxon>Pezizomycotina</taxon>
        <taxon>Eurotiomycetes</taxon>
        <taxon>Eurotiomycetidae</taxon>
        <taxon>Eurotiales</taxon>
        <taxon>Trichocomaceae</taxon>
        <taxon>Talaromyces</taxon>
        <taxon>Talaromyces sect. Trachyspermi</taxon>
    </lineage>
</organism>
<gene>
    <name evidence="7" type="ORF">UA08_00269</name>
</gene>
<evidence type="ECO:0000256" key="1">
    <source>
        <dbReference type="ARBA" id="ARBA00004259"/>
    </source>
</evidence>
<dbReference type="OrthoDB" id="264795at2759"/>
<dbReference type="STRING" id="1441469.A0A225APT2"/>
<dbReference type="InterPro" id="IPR045107">
    <property type="entry name" value="SAC3/GANP/THP3"/>
</dbReference>
<evidence type="ECO:0000256" key="4">
    <source>
        <dbReference type="ARBA" id="ARBA00038443"/>
    </source>
</evidence>
<feature type="compositionally biased region" description="Low complexity" evidence="5">
    <location>
        <begin position="769"/>
        <end position="780"/>
    </location>
</feature>
<dbReference type="PANTHER" id="PTHR12436:SF3">
    <property type="entry name" value="GERMINAL-CENTER ASSOCIATED NUCLEAR PROTEIN"/>
    <property type="match status" value="1"/>
</dbReference>